<comment type="caution">
    <text evidence="1">The sequence shown here is derived from an EMBL/GenBank/DDBJ whole genome shotgun (WGS) entry which is preliminary data.</text>
</comment>
<reference evidence="1" key="1">
    <citation type="submission" date="2023-05" db="EMBL/GenBank/DDBJ databases">
        <title>Genome and transcriptome analyses reveal genes involved in the formation of fine ridges on petal epidermal cells in Hibiscus trionum.</title>
        <authorList>
            <person name="Koshimizu S."/>
            <person name="Masuda S."/>
            <person name="Ishii T."/>
            <person name="Shirasu K."/>
            <person name="Hoshino A."/>
            <person name="Arita M."/>
        </authorList>
    </citation>
    <scope>NUCLEOTIDE SEQUENCE</scope>
    <source>
        <strain evidence="1">Hamamatsu line</strain>
    </source>
</reference>
<gene>
    <name evidence="1" type="ORF">HRI_002496400</name>
</gene>
<protein>
    <submittedName>
        <fullName evidence="1">Uncharacterized protein</fullName>
    </submittedName>
</protein>
<keyword evidence="2" id="KW-1185">Reference proteome</keyword>
<dbReference type="Proteomes" id="UP001165190">
    <property type="component" value="Unassembled WGS sequence"/>
</dbReference>
<dbReference type="OrthoDB" id="1646609at2759"/>
<dbReference type="EMBL" id="BSYR01000022">
    <property type="protein sequence ID" value="GMI88271.1"/>
    <property type="molecule type" value="Genomic_DNA"/>
</dbReference>
<sequence length="67" mass="7605">MFRPIDEKSLIGYIKATPSFSSEIGDSYNDITIKEVGDGHLNFVDDSFVIKQEIGEVIISAVRQFHW</sequence>
<name>A0A9W7I495_HIBTR</name>
<dbReference type="Gene3D" id="3.30.200.20">
    <property type="entry name" value="Phosphorylase Kinase, domain 1"/>
    <property type="match status" value="1"/>
</dbReference>
<accession>A0A9W7I495</accession>
<dbReference type="AlphaFoldDB" id="A0A9W7I495"/>
<organism evidence="1 2">
    <name type="scientific">Hibiscus trionum</name>
    <name type="common">Flower of an hour</name>
    <dbReference type="NCBI Taxonomy" id="183268"/>
    <lineage>
        <taxon>Eukaryota</taxon>
        <taxon>Viridiplantae</taxon>
        <taxon>Streptophyta</taxon>
        <taxon>Embryophyta</taxon>
        <taxon>Tracheophyta</taxon>
        <taxon>Spermatophyta</taxon>
        <taxon>Magnoliopsida</taxon>
        <taxon>eudicotyledons</taxon>
        <taxon>Gunneridae</taxon>
        <taxon>Pentapetalae</taxon>
        <taxon>rosids</taxon>
        <taxon>malvids</taxon>
        <taxon>Malvales</taxon>
        <taxon>Malvaceae</taxon>
        <taxon>Malvoideae</taxon>
        <taxon>Hibiscus</taxon>
    </lineage>
</organism>
<evidence type="ECO:0000313" key="2">
    <source>
        <dbReference type="Proteomes" id="UP001165190"/>
    </source>
</evidence>
<proteinExistence type="predicted"/>
<evidence type="ECO:0000313" key="1">
    <source>
        <dbReference type="EMBL" id="GMI88271.1"/>
    </source>
</evidence>